<dbReference type="PANTHER" id="PTHR34257">
    <property type="entry name" value="ADAPTER PROTEIN CIKS"/>
    <property type="match status" value="1"/>
</dbReference>
<evidence type="ECO:0000259" key="14">
    <source>
        <dbReference type="PROSITE" id="PS51534"/>
    </source>
</evidence>
<dbReference type="EMBL" id="BEZZ01001126">
    <property type="protein sequence ID" value="GCC38167.1"/>
    <property type="molecule type" value="Genomic_DNA"/>
</dbReference>
<dbReference type="GO" id="GO:0038173">
    <property type="term" value="P:interleukin-17A-mediated signaling pathway"/>
    <property type="evidence" value="ECO:0007669"/>
    <property type="project" value="UniProtKB-ARBA"/>
</dbReference>
<accession>A0A401T6C5</accession>
<evidence type="ECO:0000256" key="5">
    <source>
        <dbReference type="ARBA" id="ARBA00023198"/>
    </source>
</evidence>
<dbReference type="OrthoDB" id="6021171at2759"/>
<proteinExistence type="predicted"/>
<evidence type="ECO:0000256" key="10">
    <source>
        <dbReference type="ARBA" id="ARBA00078387"/>
    </source>
</evidence>
<dbReference type="GO" id="GO:0006959">
    <property type="term" value="P:humoral immune response"/>
    <property type="evidence" value="ECO:0007669"/>
    <property type="project" value="TreeGrafter"/>
</dbReference>
<dbReference type="InterPro" id="IPR053047">
    <property type="entry name" value="E3_ubiq_ligase_TRAF3IP2"/>
</dbReference>
<dbReference type="Pfam" id="PF08357">
    <property type="entry name" value="SEFIR"/>
    <property type="match status" value="1"/>
</dbReference>
<evidence type="ECO:0000256" key="4">
    <source>
        <dbReference type="ARBA" id="ARBA00022786"/>
    </source>
</evidence>
<dbReference type="GO" id="GO:0043123">
    <property type="term" value="P:positive regulation of canonical NF-kappaB signal transduction"/>
    <property type="evidence" value="ECO:0007669"/>
    <property type="project" value="TreeGrafter"/>
</dbReference>
<comment type="caution">
    <text evidence="15">The sequence shown here is derived from an EMBL/GenBank/DDBJ whole genome shotgun (WGS) entry which is preliminary data.</text>
</comment>
<keyword evidence="5" id="KW-0395">Inflammatory response</keyword>
<feature type="region of interest" description="Disordered" evidence="13">
    <location>
        <begin position="1"/>
        <end position="33"/>
    </location>
</feature>
<evidence type="ECO:0000256" key="1">
    <source>
        <dbReference type="ARBA" id="ARBA00000900"/>
    </source>
</evidence>
<keyword evidence="4" id="KW-0833">Ubl conjugation pathway</keyword>
<organism evidence="15 16">
    <name type="scientific">Chiloscyllium punctatum</name>
    <name type="common">Brownbanded bambooshark</name>
    <name type="synonym">Hemiscyllium punctatum</name>
    <dbReference type="NCBI Taxonomy" id="137246"/>
    <lineage>
        <taxon>Eukaryota</taxon>
        <taxon>Metazoa</taxon>
        <taxon>Chordata</taxon>
        <taxon>Craniata</taxon>
        <taxon>Vertebrata</taxon>
        <taxon>Chondrichthyes</taxon>
        <taxon>Elasmobranchii</taxon>
        <taxon>Galeomorphii</taxon>
        <taxon>Galeoidea</taxon>
        <taxon>Orectolobiformes</taxon>
        <taxon>Hemiscylliidae</taxon>
        <taxon>Chiloscyllium</taxon>
    </lineage>
</organism>
<evidence type="ECO:0000256" key="11">
    <source>
        <dbReference type="ARBA" id="ARBA00078673"/>
    </source>
</evidence>
<dbReference type="InterPro" id="IPR013568">
    <property type="entry name" value="SEFIR_dom"/>
</dbReference>
<evidence type="ECO:0000256" key="7">
    <source>
        <dbReference type="ARBA" id="ARBA00073304"/>
    </source>
</evidence>
<evidence type="ECO:0000256" key="6">
    <source>
        <dbReference type="ARBA" id="ARBA00064316"/>
    </source>
</evidence>
<reference evidence="15 16" key="1">
    <citation type="journal article" date="2018" name="Nat. Ecol. Evol.">
        <title>Shark genomes provide insights into elasmobranch evolution and the origin of vertebrates.</title>
        <authorList>
            <person name="Hara Y"/>
            <person name="Yamaguchi K"/>
            <person name="Onimaru K"/>
            <person name="Kadota M"/>
            <person name="Koyanagi M"/>
            <person name="Keeley SD"/>
            <person name="Tatsumi K"/>
            <person name="Tanaka K"/>
            <person name="Motone F"/>
            <person name="Kageyama Y"/>
            <person name="Nozu R"/>
            <person name="Adachi N"/>
            <person name="Nishimura O"/>
            <person name="Nakagawa R"/>
            <person name="Tanegashima C"/>
            <person name="Kiyatake I"/>
            <person name="Matsumoto R"/>
            <person name="Murakumo K"/>
            <person name="Nishida K"/>
            <person name="Terakita A"/>
            <person name="Kuratani S"/>
            <person name="Sato K"/>
            <person name="Hyodo S Kuraku.S."/>
        </authorList>
    </citation>
    <scope>NUCLEOTIDE SEQUENCE [LARGE SCALE GENOMIC DNA]</scope>
</reference>
<dbReference type="PROSITE" id="PS51534">
    <property type="entry name" value="SEFIR"/>
    <property type="match status" value="1"/>
</dbReference>
<dbReference type="EC" id="2.3.2.27" evidence="2"/>
<dbReference type="GO" id="GO:0061630">
    <property type="term" value="F:ubiquitin protein ligase activity"/>
    <property type="evidence" value="ECO:0007669"/>
    <property type="project" value="UniProtKB-EC"/>
</dbReference>
<evidence type="ECO:0000256" key="3">
    <source>
        <dbReference type="ARBA" id="ARBA00022679"/>
    </source>
</evidence>
<dbReference type="Gene3D" id="3.40.50.11530">
    <property type="match status" value="1"/>
</dbReference>
<evidence type="ECO:0000256" key="8">
    <source>
        <dbReference type="ARBA" id="ARBA00075327"/>
    </source>
</evidence>
<evidence type="ECO:0000256" key="9">
    <source>
        <dbReference type="ARBA" id="ARBA00076636"/>
    </source>
</evidence>
<dbReference type="GO" id="GO:0097400">
    <property type="term" value="P:interleukin-17-mediated signaling pathway"/>
    <property type="evidence" value="ECO:0007669"/>
    <property type="project" value="UniProtKB-ARBA"/>
</dbReference>
<sequence length="621" mass="69347">MAGPQNQAEEVDEDLHCWMQSSPSRGSGVDEKLERYQWPTGQMAEASHCDQMSAPYTVACKMSGEKQEPAFDQLDTGRHHCQTQPGALVSNSQQYDLSLAEAEGKPKEALESEFKDFATMNELDYSSQFGNGTSSDTSMFLAAMIKKQRQGGWLDPCSRPEYTEQMKRASVPASLSSTASSLNLDHPQEIEKAFLNASPGVSSNPDSVSLSQCQGRFELPSKDTGYESHNDFGIGHLDPPGPLLSGLNDLEPPLPLQSREFPAGGPHMYPVFSYPRVPAIIPRYFPGIPQYGYQQAVKQMQSPYGVSVPPQACKCEQCYNKAYQNGLLPPSMRYNQDVSVSEVSPIQPYGCGLVNSSPLHLARYPCHEGPQGNFIQRPSQAPVYGKYPSCVNARDLHCEAAGRMIAVVPQHEGLPLHERGHIACAYPICHTNTRDSSTSGTDGQGTLRTVNLPDAFRKVFVTYSVDSANEIRIFVNFLRVNGFETAIDIFQDSVRGIDIIKWMEGYLTNREVMIVIAISPKYKQDVEGTKSEQLKDEHSLHTKYIHRMMQIEFIQQSSMNFRFIPVLFANATKAHVPKWLQNTHIYNWPRDQKRILLRLLREEEYVAPPVGPLPTIHTVPL</sequence>
<dbReference type="PANTHER" id="PTHR34257:SF2">
    <property type="entry name" value="E3 UBIQUITIN LIGASE TRAF3IP2"/>
    <property type="match status" value="1"/>
</dbReference>
<protein>
    <recommendedName>
        <fullName evidence="7">E3 ubiquitin ligase TRAF3IP2</fullName>
        <ecNumber evidence="2">2.3.2.27</ecNumber>
    </recommendedName>
    <alternativeName>
        <fullName evidence="8">Adapter protein CIKS</fullName>
    </alternativeName>
    <alternativeName>
        <fullName evidence="9">Connection to IKK and SAPK/JNK</fullName>
    </alternativeName>
    <alternativeName>
        <fullName evidence="12">E3 ubiquitin-protein ligase CIKS</fullName>
    </alternativeName>
    <alternativeName>
        <fullName evidence="10">Nuclear factor NF-kappa-B activator 1</fullName>
    </alternativeName>
    <alternativeName>
        <fullName evidence="11">TRAF3-interacting protein 2</fullName>
    </alternativeName>
</protein>
<comment type="subunit">
    <text evidence="6">Interacts with IKBKG/NF-kappa B essential modulator, with CHUK/IKK-alpha and with IKBKB/IKK-beta. Interacts with TRAF6; this interaction is direct. Interacts with IL17RA and IL17RC. Interacts with IL17RB.</text>
</comment>
<evidence type="ECO:0000256" key="2">
    <source>
        <dbReference type="ARBA" id="ARBA00012483"/>
    </source>
</evidence>
<evidence type="ECO:0000256" key="12">
    <source>
        <dbReference type="ARBA" id="ARBA00080040"/>
    </source>
</evidence>
<dbReference type="GO" id="GO:0005737">
    <property type="term" value="C:cytoplasm"/>
    <property type="evidence" value="ECO:0007669"/>
    <property type="project" value="UniProtKB-ARBA"/>
</dbReference>
<dbReference type="FunFam" id="3.40.50.11530:FF:000007">
    <property type="entry name" value="adapter protein CIKS isoform X3"/>
    <property type="match status" value="1"/>
</dbReference>
<keyword evidence="16" id="KW-1185">Reference proteome</keyword>
<keyword evidence="3" id="KW-0808">Transferase</keyword>
<name>A0A401T6C5_CHIPU</name>
<evidence type="ECO:0000313" key="15">
    <source>
        <dbReference type="EMBL" id="GCC38167.1"/>
    </source>
</evidence>
<dbReference type="AlphaFoldDB" id="A0A401T6C5"/>
<comment type="catalytic activity">
    <reaction evidence="1">
        <text>S-ubiquitinyl-[E2 ubiquitin-conjugating enzyme]-L-cysteine + [acceptor protein]-L-lysine = [E2 ubiquitin-conjugating enzyme]-L-cysteine + N(6)-ubiquitinyl-[acceptor protein]-L-lysine.</text>
        <dbReference type="EC" id="2.3.2.27"/>
    </reaction>
</comment>
<dbReference type="STRING" id="137246.A0A401T6C5"/>
<dbReference type="GO" id="GO:0000209">
    <property type="term" value="P:protein polyubiquitination"/>
    <property type="evidence" value="ECO:0007669"/>
    <property type="project" value="UniProtKB-ARBA"/>
</dbReference>
<dbReference type="GO" id="GO:0006954">
    <property type="term" value="P:inflammatory response"/>
    <property type="evidence" value="ECO:0007669"/>
    <property type="project" value="UniProtKB-KW"/>
</dbReference>
<feature type="domain" description="SEFIR" evidence="14">
    <location>
        <begin position="456"/>
        <end position="597"/>
    </location>
</feature>
<dbReference type="OMA" id="TNREVMI"/>
<evidence type="ECO:0000313" key="16">
    <source>
        <dbReference type="Proteomes" id="UP000287033"/>
    </source>
</evidence>
<evidence type="ECO:0000256" key="13">
    <source>
        <dbReference type="SAM" id="MobiDB-lite"/>
    </source>
</evidence>
<dbReference type="Proteomes" id="UP000287033">
    <property type="component" value="Unassembled WGS sequence"/>
</dbReference>
<gene>
    <name evidence="15" type="ORF">chiPu_0016679</name>
</gene>